<evidence type="ECO:0000259" key="3">
    <source>
        <dbReference type="PROSITE" id="PS51898"/>
    </source>
</evidence>
<sequence>MSNAGLIRIENRPPTGELSIKKIAKLKLLQAVELEEREPKKNITYYSASKSPDNLFPLMPMESVEKQIFSHFPCLLQPDGSPWALGNLYLLDLVATGATASQATVEKHAIALKDFFRIMLDLGLNFLNFPLRKARRPTYAYSDYYRDVVKEFPKEGQKANAMIRKIIAFYRWLLHRGFVPEQAMWRESTGYIRIKNKAGMSYDKKITRTDLTLKVIKNLGAKALRAYDETEQKALIETLLQIDNTEMTLGFLLAILTGARLQTVFTLQASALDDYDGSDYHPVVVGEQGFADSKFQKRFPILIPGWLVLALKTYLVSERYAARKDKSFYSNAKSTYIFLTKTGAPYYAKGDDTFASEYRSQRVGKSVQAFIFQQLNPALAQSGNTFKVRFHNLRASFSENVVIDNLDRLNSGSITWLELLNIVSERLAHSSIEETENYINSVRKKQIKAVAQRKFESYLEAKLRTTWEAN</sequence>
<dbReference type="SUPFAM" id="SSF56349">
    <property type="entry name" value="DNA breaking-rejoining enzymes"/>
    <property type="match status" value="1"/>
</dbReference>
<dbReference type="InterPro" id="IPR002104">
    <property type="entry name" value="Integrase_catalytic"/>
</dbReference>
<evidence type="ECO:0000313" key="4">
    <source>
        <dbReference type="EMBL" id="ASN68740.1"/>
    </source>
</evidence>
<dbReference type="PROSITE" id="PS51898">
    <property type="entry name" value="TYR_RECOMBINASE"/>
    <property type="match status" value="1"/>
</dbReference>
<feature type="domain" description="Tyr recombinase" evidence="3">
    <location>
        <begin position="222"/>
        <end position="452"/>
    </location>
</feature>
<name>A0A2H4J165_9CAUD</name>
<accession>A0A2H4J165</accession>
<protein>
    <recommendedName>
        <fullName evidence="3">Tyr recombinase domain-containing protein</fullName>
    </recommendedName>
</protein>
<dbReference type="GO" id="GO:0006310">
    <property type="term" value="P:DNA recombination"/>
    <property type="evidence" value="ECO:0007669"/>
    <property type="project" value="UniProtKB-KW"/>
</dbReference>
<dbReference type="Gene3D" id="1.10.443.10">
    <property type="entry name" value="Intergrase catalytic core"/>
    <property type="match status" value="1"/>
</dbReference>
<proteinExistence type="inferred from homology"/>
<evidence type="ECO:0000256" key="1">
    <source>
        <dbReference type="ARBA" id="ARBA00008857"/>
    </source>
</evidence>
<dbReference type="EMBL" id="MF417880">
    <property type="protein sequence ID" value="ASN68740.1"/>
    <property type="molecule type" value="Genomic_DNA"/>
</dbReference>
<dbReference type="GO" id="GO:0015074">
    <property type="term" value="P:DNA integration"/>
    <property type="evidence" value="ECO:0007669"/>
    <property type="project" value="InterPro"/>
</dbReference>
<gene>
    <name evidence="4" type="ORF">9F5_53</name>
</gene>
<reference evidence="4" key="1">
    <citation type="submission" date="2017-06" db="EMBL/GenBank/DDBJ databases">
        <title>Novel phages from South African skin metaviromes.</title>
        <authorList>
            <person name="van Zyl L.J."/>
            <person name="Abrahams Y."/>
            <person name="Stander E.A."/>
            <person name="Kirby B.M."/>
            <person name="Clavaud C."/>
            <person name="Farcet C."/>
            <person name="Breton L."/>
            <person name="Trindade M.I."/>
        </authorList>
    </citation>
    <scope>NUCLEOTIDE SEQUENCE</scope>
</reference>
<dbReference type="InterPro" id="IPR013762">
    <property type="entry name" value="Integrase-like_cat_sf"/>
</dbReference>
<dbReference type="GO" id="GO:0003677">
    <property type="term" value="F:DNA binding"/>
    <property type="evidence" value="ECO:0007669"/>
    <property type="project" value="InterPro"/>
</dbReference>
<keyword evidence="2" id="KW-0233">DNA recombination</keyword>
<dbReference type="InterPro" id="IPR011010">
    <property type="entry name" value="DNA_brk_join_enz"/>
</dbReference>
<comment type="similarity">
    <text evidence="1">Belongs to the 'phage' integrase family.</text>
</comment>
<organism evidence="4">
    <name type="scientific">uncultured Caudovirales phage</name>
    <dbReference type="NCBI Taxonomy" id="2100421"/>
    <lineage>
        <taxon>Viruses</taxon>
        <taxon>Duplodnaviria</taxon>
        <taxon>Heunggongvirae</taxon>
        <taxon>Uroviricota</taxon>
        <taxon>Caudoviricetes</taxon>
        <taxon>Peduoviridae</taxon>
        <taxon>Maltschvirus</taxon>
        <taxon>Maltschvirus maltsch</taxon>
    </lineage>
</organism>
<evidence type="ECO:0000256" key="2">
    <source>
        <dbReference type="ARBA" id="ARBA00023172"/>
    </source>
</evidence>